<gene>
    <name evidence="1" type="ORF">ICC18_10805</name>
</gene>
<organism evidence="1 2">
    <name type="scientific">Paenibacillus sedimenti</name>
    <dbReference type="NCBI Taxonomy" id="2770274"/>
    <lineage>
        <taxon>Bacteria</taxon>
        <taxon>Bacillati</taxon>
        <taxon>Bacillota</taxon>
        <taxon>Bacilli</taxon>
        <taxon>Bacillales</taxon>
        <taxon>Paenibacillaceae</taxon>
        <taxon>Paenibacillus</taxon>
    </lineage>
</organism>
<dbReference type="AlphaFoldDB" id="A0A926QIK3"/>
<name>A0A926QIK3_9BACL</name>
<evidence type="ECO:0000313" key="2">
    <source>
        <dbReference type="Proteomes" id="UP000650466"/>
    </source>
</evidence>
<proteinExistence type="predicted"/>
<dbReference type="Pfam" id="PF14069">
    <property type="entry name" value="SpoVIF"/>
    <property type="match status" value="1"/>
</dbReference>
<dbReference type="EMBL" id="JACVVD010000003">
    <property type="protein sequence ID" value="MBD0380605.1"/>
    <property type="molecule type" value="Genomic_DNA"/>
</dbReference>
<protein>
    <submittedName>
        <fullName evidence="1">Stage VI sporulation protein F</fullName>
    </submittedName>
</protein>
<keyword evidence="2" id="KW-1185">Reference proteome</keyword>
<comment type="caution">
    <text evidence="1">The sequence shown here is derived from an EMBL/GenBank/DDBJ whole genome shotgun (WGS) entry which is preliminary data.</text>
</comment>
<reference evidence="1" key="1">
    <citation type="submission" date="2020-09" db="EMBL/GenBank/DDBJ databases">
        <title>Draft Genome Sequence of Paenibacillus sp. WST5.</title>
        <authorList>
            <person name="Bao Z."/>
        </authorList>
    </citation>
    <scope>NUCLEOTIDE SEQUENCE</scope>
    <source>
        <strain evidence="1">WST5</strain>
    </source>
</reference>
<dbReference type="InterPro" id="IPR025942">
    <property type="entry name" value="SpoVIF"/>
</dbReference>
<dbReference type="Proteomes" id="UP000650466">
    <property type="component" value="Unassembled WGS sequence"/>
</dbReference>
<evidence type="ECO:0000313" key="1">
    <source>
        <dbReference type="EMBL" id="MBD0380605.1"/>
    </source>
</evidence>
<accession>A0A926QIK3</accession>
<sequence>MRYREATSLTNKDMSKDVLNVVKKKTGKSVTPKDIQKLASGVKPSTLQSEAQLRQLIKQVSGLVNVKVSEETINEIVHAVKSSKLDTNNMQQLMQMMMGKK</sequence>